<evidence type="ECO:0000313" key="3">
    <source>
        <dbReference type="EMBL" id="VFK80098.1"/>
    </source>
</evidence>
<dbReference type="InterPro" id="IPR029063">
    <property type="entry name" value="SAM-dependent_MTases_sf"/>
</dbReference>
<reference evidence="3" key="1">
    <citation type="submission" date="2019-02" db="EMBL/GenBank/DDBJ databases">
        <authorList>
            <person name="Gruber-Vodicka R. H."/>
            <person name="Seah K. B. B."/>
        </authorList>
    </citation>
    <scope>NUCLEOTIDE SEQUENCE</scope>
    <source>
        <strain evidence="3">BECK_S127</strain>
        <strain evidence="2">BECK_S1320</strain>
        <strain evidence="1">BECK_S1321</strain>
    </source>
</reference>
<evidence type="ECO:0000313" key="2">
    <source>
        <dbReference type="EMBL" id="VFK46614.1"/>
    </source>
</evidence>
<evidence type="ECO:0000313" key="1">
    <source>
        <dbReference type="EMBL" id="VFK39365.1"/>
    </source>
</evidence>
<dbReference type="EMBL" id="CAADFU010000077">
    <property type="protein sequence ID" value="VFK46614.1"/>
    <property type="molecule type" value="Genomic_DNA"/>
</dbReference>
<sequence>MVNTQKENFDRKAASWDEDPTKIKLTNDVFHALSREGILTPEMDVMDFGCGTGLLTIRLRPLVRSITGLDNSRGMLEVFNAKIASLGLDGIHAAPFDLDEGHALSGRYDLVLSCMTLHHIEEIGPLLRQFHRVIAPGGCLAIADLDPDDGLFHSDNTGIFHFGFSRTALRGVFAEAGFQDIRDTDAAEVPRPGPDGAIRRFSVFLMTGKKET</sequence>
<gene>
    <name evidence="3" type="ORF">BECKSD772D_GA0070982_108421</name>
    <name evidence="2" type="ORF">BECKSD772E_GA0070983_10773</name>
    <name evidence="1" type="ORF">BECKSD772F_GA0070984_103721</name>
</gene>
<dbReference type="InterPro" id="IPR050508">
    <property type="entry name" value="Methyltransf_Superfamily"/>
</dbReference>
<dbReference type="AlphaFoldDB" id="A0A451BPB7"/>
<dbReference type="GO" id="GO:0032259">
    <property type="term" value="P:methylation"/>
    <property type="evidence" value="ECO:0007669"/>
    <property type="project" value="UniProtKB-KW"/>
</dbReference>
<keyword evidence="3" id="KW-0808">Transferase</keyword>
<dbReference type="Pfam" id="PF13489">
    <property type="entry name" value="Methyltransf_23"/>
    <property type="match status" value="1"/>
</dbReference>
<accession>A0A451BPB7</accession>
<dbReference type="GO" id="GO:0008168">
    <property type="term" value="F:methyltransferase activity"/>
    <property type="evidence" value="ECO:0007669"/>
    <property type="project" value="UniProtKB-KW"/>
</dbReference>
<dbReference type="PANTHER" id="PTHR42912">
    <property type="entry name" value="METHYLTRANSFERASE"/>
    <property type="match status" value="1"/>
</dbReference>
<protein>
    <submittedName>
        <fullName evidence="3">Methyltransferase domain-containing protein</fullName>
    </submittedName>
</protein>
<proteinExistence type="predicted"/>
<dbReference type="EMBL" id="CAADFR010000037">
    <property type="protein sequence ID" value="VFK39365.1"/>
    <property type="molecule type" value="Genomic_DNA"/>
</dbReference>
<name>A0A451BPB7_9GAMM</name>
<keyword evidence="3" id="KW-0489">Methyltransferase</keyword>
<organism evidence="3">
    <name type="scientific">Candidatus Kentrum sp. SD</name>
    <dbReference type="NCBI Taxonomy" id="2126332"/>
    <lineage>
        <taxon>Bacteria</taxon>
        <taxon>Pseudomonadati</taxon>
        <taxon>Pseudomonadota</taxon>
        <taxon>Gammaproteobacteria</taxon>
        <taxon>Candidatus Kentrum</taxon>
    </lineage>
</organism>
<dbReference type="SUPFAM" id="SSF53335">
    <property type="entry name" value="S-adenosyl-L-methionine-dependent methyltransferases"/>
    <property type="match status" value="1"/>
</dbReference>
<dbReference type="EMBL" id="CAADHB010000084">
    <property type="protein sequence ID" value="VFK80098.1"/>
    <property type="molecule type" value="Genomic_DNA"/>
</dbReference>
<dbReference type="Gene3D" id="3.40.50.150">
    <property type="entry name" value="Vaccinia Virus protein VP39"/>
    <property type="match status" value="1"/>
</dbReference>
<dbReference type="CDD" id="cd02440">
    <property type="entry name" value="AdoMet_MTases"/>
    <property type="match status" value="1"/>
</dbReference>